<proteinExistence type="predicted"/>
<reference evidence="5" key="1">
    <citation type="journal article" date="2019" name="Int. J. Syst. Evol. Microbiol.">
        <title>The Global Catalogue of Microorganisms (GCM) 10K type strain sequencing project: providing services to taxonomists for standard genome sequencing and annotation.</title>
        <authorList>
            <consortium name="The Broad Institute Genomics Platform"/>
            <consortium name="The Broad Institute Genome Sequencing Center for Infectious Disease"/>
            <person name="Wu L."/>
            <person name="Ma J."/>
        </authorList>
    </citation>
    <scope>NUCLEOTIDE SEQUENCE [LARGE SCALE GENOMIC DNA]</scope>
    <source>
        <strain evidence="5">JCM 31920</strain>
    </source>
</reference>
<dbReference type="InterPro" id="IPR017853">
    <property type="entry name" value="GH"/>
</dbReference>
<accession>A0ABP8LME6</accession>
<keyword evidence="5" id="KW-1185">Reference proteome</keyword>
<evidence type="ECO:0000256" key="3">
    <source>
        <dbReference type="SAM" id="SignalP"/>
    </source>
</evidence>
<dbReference type="Gene3D" id="2.60.40.1180">
    <property type="entry name" value="Golgi alpha-mannosidase II"/>
    <property type="match status" value="1"/>
</dbReference>
<dbReference type="SUPFAM" id="SSF51445">
    <property type="entry name" value="(Trans)glycosidases"/>
    <property type="match status" value="1"/>
</dbReference>
<organism evidence="4 5">
    <name type="scientific">Ravibacter arvi</name>
    <dbReference type="NCBI Taxonomy" id="2051041"/>
    <lineage>
        <taxon>Bacteria</taxon>
        <taxon>Pseudomonadati</taxon>
        <taxon>Bacteroidota</taxon>
        <taxon>Cytophagia</taxon>
        <taxon>Cytophagales</taxon>
        <taxon>Spirosomataceae</taxon>
        <taxon>Ravibacter</taxon>
    </lineage>
</organism>
<name>A0ABP8LME6_9BACT</name>
<feature type="chain" id="PRO_5045749026" description="Alpha-galactosidase" evidence="3">
    <location>
        <begin position="23"/>
        <end position="850"/>
    </location>
</feature>
<evidence type="ECO:0000313" key="4">
    <source>
        <dbReference type="EMBL" id="GAA4432098.1"/>
    </source>
</evidence>
<evidence type="ECO:0008006" key="6">
    <source>
        <dbReference type="Google" id="ProtNLM"/>
    </source>
</evidence>
<evidence type="ECO:0000256" key="2">
    <source>
        <dbReference type="ARBA" id="ARBA00023295"/>
    </source>
</evidence>
<protein>
    <recommendedName>
        <fullName evidence="6">Alpha-galactosidase</fullName>
    </recommendedName>
</protein>
<keyword evidence="2" id="KW-0326">Glycosidase</keyword>
<evidence type="ECO:0000313" key="5">
    <source>
        <dbReference type="Proteomes" id="UP001501508"/>
    </source>
</evidence>
<dbReference type="Proteomes" id="UP001501508">
    <property type="component" value="Unassembled WGS sequence"/>
</dbReference>
<dbReference type="RefSeq" id="WP_345026311.1">
    <property type="nucleotide sequence ID" value="NZ_BAABEY010000002.1"/>
</dbReference>
<dbReference type="EMBL" id="BAABEY010000002">
    <property type="protein sequence ID" value="GAA4432098.1"/>
    <property type="molecule type" value="Genomic_DNA"/>
</dbReference>
<gene>
    <name evidence="4" type="ORF">GCM10023091_03680</name>
</gene>
<dbReference type="Gene3D" id="3.20.20.70">
    <property type="entry name" value="Aldolase class I"/>
    <property type="match status" value="1"/>
</dbReference>
<keyword evidence="1" id="KW-0378">Hydrolase</keyword>
<dbReference type="SUPFAM" id="SSF51011">
    <property type="entry name" value="Glycosyl hydrolase domain"/>
    <property type="match status" value="1"/>
</dbReference>
<dbReference type="InterPro" id="IPR013785">
    <property type="entry name" value="Aldolase_TIM"/>
</dbReference>
<evidence type="ECO:0000256" key="1">
    <source>
        <dbReference type="ARBA" id="ARBA00022801"/>
    </source>
</evidence>
<feature type="signal peptide" evidence="3">
    <location>
        <begin position="1"/>
        <end position="22"/>
    </location>
</feature>
<dbReference type="InterPro" id="IPR013780">
    <property type="entry name" value="Glyco_hydro_b"/>
</dbReference>
<comment type="caution">
    <text evidence="4">The sequence shown here is derived from an EMBL/GenBank/DDBJ whole genome shotgun (WGS) entry which is preliminary data.</text>
</comment>
<keyword evidence="3" id="KW-0732">Signal</keyword>
<sequence length="850" mass="97903">MLNHTKVLWLLLIAVTPLLSEAQERAATVEIRPAAPSHFPDWKLDFRDGGFDLKTPDGQFIGLEGANGSVEINGKLFSLNNARLVSSKETSTAYGPGQRVEYAFPEINCRWIWNFVPSRDGLEILTTLKNTGRTVLTVENWNVVSLSKAQGGRFTLGTDPGNGRFFRWHTWDMRVELLNSDNGNHSSENICLLFDPSTKRSFMSAFTTMDRMRCSHSLRYSPGEGIEEYKATCRFGKYDLRPKQELVSEKLNISFQTDPYKALENWVNVIYRDKKPVLADLPPVGLSGAAWIDGWNEHEGGYAEVSIENIKAFRNKLKGFDADIFRISTLNSLKDGIPGNWKKANERHFSFTNGYENFIRELDKYGFKAGVWVSPFWFAGEADGVLESNRKNLLRDRAGAVMSQRLNWSENRDDTTRISRLTKYWLDGTHPNTEAYLKDVFTYNRKIGVRFYMLDFLDVPGNSRLHDPSKTPLEAAGSILKMIRKTAGDDTHLQTAVSSTPAYGGIINAARVGRDYGESRPLQGQGTPLSDWGNAMYVLNDHHYANTHYLVQNAAASYFTHRKLYINDINFFTIDKPVPLEHARITTTMFGLCGSPLLFDDDFRRIDSERLRMAKLCLPRTKGWPTPVDLFDNVYPDNYSRYLKLPVLTSWGSYQLLAVFNHDDTAYSAELDFAKLGLDTQKPYCIYEFWTEEYCGTYKERFGYSIPPKSCRLFRIFENREHPWLLSTDMHIQQGAVEVKNLQWDPNRMRLSGTATRPVGETGNLFFLMPRKMRVVDNKGLWLLKELEDYKVIIRKEIRFTKEEEDFEIFFEPWEERKYVPGHLMRNATVEEWLEHVRKQQKPGDTRIFD</sequence>